<dbReference type="OrthoDB" id="5471773at2"/>
<keyword evidence="1" id="KW-1133">Transmembrane helix</keyword>
<accession>S7UEX0</accession>
<evidence type="ECO:0000256" key="1">
    <source>
        <dbReference type="SAM" id="Phobius"/>
    </source>
</evidence>
<gene>
    <name evidence="2" type="ORF">dsat_0716</name>
</gene>
<dbReference type="RefSeq" id="WP_020887413.1">
    <property type="nucleotide sequence ID" value="NZ_ATHI01000027.1"/>
</dbReference>
<dbReference type="AlphaFoldDB" id="S7UEX0"/>
<dbReference type="EMBL" id="ATHI01000027">
    <property type="protein sequence ID" value="EPR32364.1"/>
    <property type="molecule type" value="Genomic_DNA"/>
</dbReference>
<name>S7UEX0_9BACT</name>
<organism evidence="2 3">
    <name type="scientific">Alkalidesulfovibrio alkalitolerans DSM 16529</name>
    <dbReference type="NCBI Taxonomy" id="1121439"/>
    <lineage>
        <taxon>Bacteria</taxon>
        <taxon>Pseudomonadati</taxon>
        <taxon>Thermodesulfobacteriota</taxon>
        <taxon>Desulfovibrionia</taxon>
        <taxon>Desulfovibrionales</taxon>
        <taxon>Desulfovibrionaceae</taxon>
        <taxon>Alkalidesulfovibrio</taxon>
    </lineage>
</organism>
<keyword evidence="3" id="KW-1185">Reference proteome</keyword>
<keyword evidence="1" id="KW-0812">Transmembrane</keyword>
<comment type="caution">
    <text evidence="2">The sequence shown here is derived from an EMBL/GenBank/DDBJ whole genome shotgun (WGS) entry which is preliminary data.</text>
</comment>
<reference evidence="2 3" key="1">
    <citation type="journal article" date="2013" name="Genome Announc.">
        <title>Draft genome sequences for three mercury-methylating, sulfate-reducing bacteria.</title>
        <authorList>
            <person name="Brown S.D."/>
            <person name="Hurt R.A.Jr."/>
            <person name="Gilmour C.C."/>
            <person name="Elias D.A."/>
        </authorList>
    </citation>
    <scope>NUCLEOTIDE SEQUENCE [LARGE SCALE GENOMIC DNA]</scope>
    <source>
        <strain evidence="2 3">DSM 16529</strain>
    </source>
</reference>
<dbReference type="Proteomes" id="UP000014975">
    <property type="component" value="Unassembled WGS sequence"/>
</dbReference>
<evidence type="ECO:0000313" key="3">
    <source>
        <dbReference type="Proteomes" id="UP000014975"/>
    </source>
</evidence>
<feature type="transmembrane region" description="Helical" evidence="1">
    <location>
        <begin position="20"/>
        <end position="38"/>
    </location>
</feature>
<evidence type="ECO:0000313" key="2">
    <source>
        <dbReference type="EMBL" id="EPR32364.1"/>
    </source>
</evidence>
<dbReference type="eggNOG" id="ENOG5032N9H">
    <property type="taxonomic scope" value="Bacteria"/>
</dbReference>
<dbReference type="PATRIC" id="fig|1121439.3.peg.2076"/>
<sequence>MHTGTISQAPNGPSSKARGLMGLGLGIFAFWLLTYVVLPAGQKLPVVKPVMDVLIAEDVDAGSYWYTQSEETAVGAMYIKNTLVALEQRK</sequence>
<protein>
    <submittedName>
        <fullName evidence="2">Uncharacterized protein</fullName>
    </submittedName>
</protein>
<keyword evidence="1" id="KW-0472">Membrane</keyword>
<proteinExistence type="predicted"/>